<organism evidence="1 2">
    <name type="scientific">Herbaspirillum aquaticum</name>
    <dbReference type="NCBI Taxonomy" id="568783"/>
    <lineage>
        <taxon>Bacteria</taxon>
        <taxon>Pseudomonadati</taxon>
        <taxon>Pseudomonadota</taxon>
        <taxon>Betaproteobacteria</taxon>
        <taxon>Burkholderiales</taxon>
        <taxon>Oxalobacteraceae</taxon>
        <taxon>Herbaspirillum</taxon>
    </lineage>
</organism>
<dbReference type="RefSeq" id="WP_088756223.1">
    <property type="nucleotide sequence ID" value="NZ_NJGV01000018.1"/>
</dbReference>
<dbReference type="AlphaFoldDB" id="A0A225SQJ0"/>
<dbReference type="Pfam" id="PF04134">
    <property type="entry name" value="DCC1-like"/>
    <property type="match status" value="1"/>
</dbReference>
<keyword evidence="2" id="KW-1185">Reference proteome</keyword>
<sequence length="138" mass="15772">MADPDARPPQHEITVLYDGACPLCRREIGVYQRGAGDAPLRFCDISRPDVPAMELPAGLTRQQLLARFHVRRADGVVFSGAEAFVQLWASLPGWRWLARLAHLPGMLWLMERSYRGFLRVRPAVQRLVVRLERRQDRG</sequence>
<proteinExistence type="predicted"/>
<dbReference type="PANTHER" id="PTHR34290:SF2">
    <property type="entry name" value="OS04G0668800 PROTEIN"/>
    <property type="match status" value="1"/>
</dbReference>
<protein>
    <submittedName>
        <fullName evidence="1">DUF393 domain-containing protein</fullName>
    </submittedName>
</protein>
<evidence type="ECO:0000313" key="1">
    <source>
        <dbReference type="EMBL" id="OWY33413.1"/>
    </source>
</evidence>
<dbReference type="Proteomes" id="UP000214747">
    <property type="component" value="Unassembled WGS sequence"/>
</dbReference>
<name>A0A225SQJ0_9BURK</name>
<evidence type="ECO:0000313" key="2">
    <source>
        <dbReference type="Proteomes" id="UP000214747"/>
    </source>
</evidence>
<accession>A0A225SQJ0</accession>
<gene>
    <name evidence="1" type="ORF">CEJ45_16975</name>
</gene>
<dbReference type="GO" id="GO:0015035">
    <property type="term" value="F:protein-disulfide reductase activity"/>
    <property type="evidence" value="ECO:0007669"/>
    <property type="project" value="InterPro"/>
</dbReference>
<dbReference type="InterPro" id="IPR007263">
    <property type="entry name" value="DCC1-like"/>
</dbReference>
<dbReference type="InterPro" id="IPR044691">
    <property type="entry name" value="DCC1_Trx"/>
</dbReference>
<dbReference type="EMBL" id="NJGV01000018">
    <property type="protein sequence ID" value="OWY33413.1"/>
    <property type="molecule type" value="Genomic_DNA"/>
</dbReference>
<comment type="caution">
    <text evidence="1">The sequence shown here is derived from an EMBL/GenBank/DDBJ whole genome shotgun (WGS) entry which is preliminary data.</text>
</comment>
<dbReference type="PANTHER" id="PTHR34290">
    <property type="entry name" value="SI:CH73-390P7.2"/>
    <property type="match status" value="1"/>
</dbReference>
<reference evidence="1 2" key="1">
    <citation type="journal article" date="2010" name="Int. J. Syst. Evol. Microbiol.">
        <title>Reclassification of Herbaspirillum putei as a later heterotypic synonym of Herbaspirillum huttiense, with the description of H. huttiense subsp. huttiense subsp. nov. and H. huttiense subsp. putei subsp. nov., comb. nov., and description of Herbaspirillum aquaticum sp. nov.</title>
        <authorList>
            <person name="Dobritsa A.P."/>
            <person name="Reddy M.C."/>
            <person name="Samadpour M."/>
        </authorList>
    </citation>
    <scope>NUCLEOTIDE SEQUENCE [LARGE SCALE GENOMIC DNA]</scope>
    <source>
        <strain evidence="1 2">IEH 4430</strain>
    </source>
</reference>